<keyword evidence="3" id="KW-1185">Reference proteome</keyword>
<keyword evidence="1" id="KW-1277">Toxin-antitoxin system</keyword>
<dbReference type="InterPro" id="IPR007712">
    <property type="entry name" value="RelE/ParE_toxin"/>
</dbReference>
<dbReference type="InterPro" id="IPR035093">
    <property type="entry name" value="RelE/ParE_toxin_dom_sf"/>
</dbReference>
<proteinExistence type="predicted"/>
<name>A0A4U1CB51_9SPHI</name>
<accession>A0A4U1CB51</accession>
<evidence type="ECO:0000313" key="2">
    <source>
        <dbReference type="EMBL" id="TKC03148.1"/>
    </source>
</evidence>
<evidence type="ECO:0000313" key="3">
    <source>
        <dbReference type="Proteomes" id="UP000310477"/>
    </source>
</evidence>
<organism evidence="2 3">
    <name type="scientific">Pedobacter cryotolerans</name>
    <dbReference type="NCBI Taxonomy" id="2571270"/>
    <lineage>
        <taxon>Bacteria</taxon>
        <taxon>Pseudomonadati</taxon>
        <taxon>Bacteroidota</taxon>
        <taxon>Sphingobacteriia</taxon>
        <taxon>Sphingobacteriales</taxon>
        <taxon>Sphingobacteriaceae</taxon>
        <taxon>Pedobacter</taxon>
    </lineage>
</organism>
<reference evidence="2 3" key="1">
    <citation type="submission" date="2019-04" db="EMBL/GenBank/DDBJ databases">
        <title>Pedobacter sp. AR-2-6 sp. nov., isolated from Arctic soil.</title>
        <authorList>
            <person name="Dahal R.H."/>
            <person name="Kim D.-U."/>
        </authorList>
    </citation>
    <scope>NUCLEOTIDE SEQUENCE [LARGE SCALE GENOMIC DNA]</scope>
    <source>
        <strain evidence="2 3">AR-2-6</strain>
    </source>
</reference>
<gene>
    <name evidence="2" type="ORF">FA045_00845</name>
</gene>
<dbReference type="EMBL" id="SWBO01000001">
    <property type="protein sequence ID" value="TKC03148.1"/>
    <property type="molecule type" value="Genomic_DNA"/>
</dbReference>
<dbReference type="Proteomes" id="UP000310477">
    <property type="component" value="Unassembled WGS sequence"/>
</dbReference>
<dbReference type="Gene3D" id="3.30.2310.20">
    <property type="entry name" value="RelE-like"/>
    <property type="match status" value="1"/>
</dbReference>
<dbReference type="RefSeq" id="WP_136873472.1">
    <property type="nucleotide sequence ID" value="NZ_SWBO01000001.1"/>
</dbReference>
<dbReference type="Pfam" id="PF05016">
    <property type="entry name" value="ParE_toxin"/>
    <property type="match status" value="1"/>
</dbReference>
<sequence length="100" mass="11876">MNIIWSNKAVETLQKNVDYLLENWPEVESKKFLKRVFEYIETISSAPFIARKTFKTKHTYIGVIVPQISVIYRIKQKSNTLEIVTFIDNRQSLKKNKRNL</sequence>
<dbReference type="OrthoDB" id="963196at2"/>
<evidence type="ECO:0000256" key="1">
    <source>
        <dbReference type="ARBA" id="ARBA00022649"/>
    </source>
</evidence>
<comment type="caution">
    <text evidence="2">The sequence shown here is derived from an EMBL/GenBank/DDBJ whole genome shotgun (WGS) entry which is preliminary data.</text>
</comment>
<dbReference type="AlphaFoldDB" id="A0A4U1CB51"/>
<protein>
    <submittedName>
        <fullName evidence="2">Type II toxin-antitoxin system RelE/ParE family toxin</fullName>
    </submittedName>
</protein>